<feature type="compositionally biased region" description="Basic and acidic residues" evidence="4">
    <location>
        <begin position="420"/>
        <end position="465"/>
    </location>
</feature>
<feature type="region of interest" description="Disordered" evidence="4">
    <location>
        <begin position="1389"/>
        <end position="1452"/>
    </location>
</feature>
<feature type="compositionally biased region" description="Low complexity" evidence="4">
    <location>
        <begin position="1640"/>
        <end position="1651"/>
    </location>
</feature>
<feature type="compositionally biased region" description="Low complexity" evidence="4">
    <location>
        <begin position="750"/>
        <end position="767"/>
    </location>
</feature>
<protein>
    <submittedName>
        <fullName evidence="7">Serine-rich adhesin for platelets</fullName>
    </submittedName>
</protein>
<gene>
    <name evidence="7" type="primary">LOC113209240</name>
</gene>
<dbReference type="InterPro" id="IPR022189">
    <property type="entry name" value="SMTN"/>
</dbReference>
<dbReference type="SUPFAM" id="SSF47576">
    <property type="entry name" value="Calponin-homology domain, CH-domain"/>
    <property type="match status" value="1"/>
</dbReference>
<reference evidence="7" key="1">
    <citation type="journal article" date="2018" name="Proc. Natl. Acad. Sci. U.S.A.">
        <title>Phylogenomics and the evolution of hemipteroid insects.</title>
        <authorList>
            <person name="Johnson K.P."/>
            <person name="Dietrich C.H."/>
            <person name="Friedrich F."/>
            <person name="Beutel R.G."/>
            <person name="Wipfler B."/>
            <person name="Peters R.S."/>
            <person name="Allen J.M."/>
            <person name="Petersen M."/>
            <person name="Donath A."/>
            <person name="Walden K.K."/>
            <person name="Kozlov A.M."/>
            <person name="Podsiadlowski L."/>
            <person name="Mayer C."/>
            <person name="Meusemann K."/>
            <person name="Vasilikopoulos A."/>
            <person name="Waterhouse R.M."/>
            <person name="Cameron S.L."/>
            <person name="Weirauch C."/>
            <person name="Swanson D.R."/>
            <person name="Percy D.M."/>
            <person name="Hardy N.B."/>
            <person name="Terry I."/>
            <person name="Liu S."/>
            <person name="Zhou X."/>
            <person name="Misof B."/>
            <person name="Robertson H.M."/>
            <person name="Yoshizawa K."/>
        </authorList>
    </citation>
    <scope>NUCLEOTIDE SEQUENCE</scope>
    <source>
        <tissue evidence="7">Whole organism</tissue>
    </source>
</reference>
<feature type="compositionally biased region" description="Basic and acidic residues" evidence="4">
    <location>
        <begin position="715"/>
        <end position="728"/>
    </location>
</feature>
<dbReference type="PROSITE" id="PS50021">
    <property type="entry name" value="CH"/>
    <property type="match status" value="1"/>
</dbReference>
<feature type="compositionally biased region" description="Low complexity" evidence="4">
    <location>
        <begin position="640"/>
        <end position="714"/>
    </location>
</feature>
<dbReference type="Proteomes" id="UP000504606">
    <property type="component" value="Unplaced"/>
</dbReference>
<dbReference type="KEGG" id="foc:113209240"/>
<feature type="compositionally biased region" description="Basic and acidic residues" evidence="4">
    <location>
        <begin position="1272"/>
        <end position="1283"/>
    </location>
</feature>
<feature type="compositionally biased region" description="Basic and acidic residues" evidence="4">
    <location>
        <begin position="1"/>
        <end position="24"/>
    </location>
</feature>
<feature type="compositionally biased region" description="Polar residues" evidence="4">
    <location>
        <begin position="359"/>
        <end position="374"/>
    </location>
</feature>
<evidence type="ECO:0000256" key="3">
    <source>
        <dbReference type="ARBA" id="ARBA00061655"/>
    </source>
</evidence>
<organism evidence="6 7">
    <name type="scientific">Frankliniella occidentalis</name>
    <name type="common">Western flower thrips</name>
    <name type="synonym">Euthrips occidentalis</name>
    <dbReference type="NCBI Taxonomy" id="133901"/>
    <lineage>
        <taxon>Eukaryota</taxon>
        <taxon>Metazoa</taxon>
        <taxon>Ecdysozoa</taxon>
        <taxon>Arthropoda</taxon>
        <taxon>Hexapoda</taxon>
        <taxon>Insecta</taxon>
        <taxon>Pterygota</taxon>
        <taxon>Neoptera</taxon>
        <taxon>Paraneoptera</taxon>
        <taxon>Thysanoptera</taxon>
        <taxon>Terebrantia</taxon>
        <taxon>Thripoidea</taxon>
        <taxon>Thripidae</taxon>
        <taxon>Frankliniella</taxon>
    </lineage>
</organism>
<feature type="compositionally biased region" description="Low complexity" evidence="4">
    <location>
        <begin position="1432"/>
        <end position="1445"/>
    </location>
</feature>
<feature type="compositionally biased region" description="Polar residues" evidence="4">
    <location>
        <begin position="1623"/>
        <end position="1632"/>
    </location>
</feature>
<feature type="compositionally biased region" description="Polar residues" evidence="4">
    <location>
        <begin position="922"/>
        <end position="933"/>
    </location>
</feature>
<feature type="domain" description="Calponin-homology (CH)" evidence="5">
    <location>
        <begin position="1726"/>
        <end position="1832"/>
    </location>
</feature>
<keyword evidence="1" id="KW-0597">Phosphoprotein</keyword>
<feature type="compositionally biased region" description="Basic and acidic residues" evidence="4">
    <location>
        <begin position="627"/>
        <end position="639"/>
    </location>
</feature>
<feature type="compositionally biased region" description="Low complexity" evidence="4">
    <location>
        <begin position="1334"/>
        <end position="1345"/>
    </location>
</feature>
<evidence type="ECO:0000259" key="5">
    <source>
        <dbReference type="PROSITE" id="PS50021"/>
    </source>
</evidence>
<feature type="compositionally biased region" description="Low complexity" evidence="4">
    <location>
        <begin position="1054"/>
        <end position="1073"/>
    </location>
</feature>
<dbReference type="CDD" id="cd21200">
    <property type="entry name" value="CH_SMTN-like"/>
    <property type="match status" value="1"/>
</dbReference>
<feature type="region of interest" description="Disordered" evidence="4">
    <location>
        <begin position="1"/>
        <end position="219"/>
    </location>
</feature>
<accession>A0A9C6U2N3</accession>
<dbReference type="OrthoDB" id="10017054at2759"/>
<feature type="compositionally biased region" description="Basic and acidic residues" evidence="4">
    <location>
        <begin position="96"/>
        <end position="111"/>
    </location>
</feature>
<sequence>MWELEDMRRRQEEQYARKVTDKENILLNADVHVQLPKSSRESSPDARGVPGRAGSVCTAGDESDSSRPRYADRVSEPGSDEEGPGPRQGSVNKLPQLDERRSSEQRELERDGLEEDENDVANLSVSDKVNRFMESSRTLSISELKTVHRPSTTTTTGTTSPDHPGNVSKAKALFENIASGQQGHKHDQDDEEELEQQQERRQSSSEVVTTVTSTSTPQQIDVLSRPSIFDGRKVLTETTIETTTTTATVPDIPVGVTIAKDTLPRKRSPSPEPPSYGIDYNKKPEPKQTTPSRANVTPSRHDSFPKDTKTTTSKKTTDTTDSVRRDSVRRELFPDTKKTTTTSSTKTSAATSFLDNERSSTVQQRAGTSRTTSPVKDVPRTDSATTPSRTTSPVKDVTRKDSATSFKDLTKRGSSSSIREVTRKESSSSLKDITRKESSSSISRRESASSITKRDSSTSITRKDSSSPTKDVAKKSTPARSPSPTNKPKQLDILSRPSIFEGRKMMAAKEGSSKTINTTTTTSTTSTTRPEPKSPTKDAPAAPSFSFLDRPTESSLARVNKFGVHLRSTASSSTTSSTREQRRPSAVYLDDQELNIEEVFDIEFLETILERVVGYEQRRRIRTQIRKAREQAEHQDVKTSTKTSTSKVGNTTTEKVRTTTTSQSPTSKVVTTRITTTSTTNSGGRKSTGAGGPSSPTRSSPTRSSPTRSSPTRSSPERSPSRSPDRFATRKSSTSSTSKSHDTTERRRSSATSTTISSSMRASSRTESSADKTKSTASLGRLAGREAAREACPTDSITSSYGVGPTDDRGRPLFGLKALRRTNTNRTLEPEPASGTTTKQTSTSTSTYTSSSSSTANTSSSRPRAADITDSSGLPLFGGLRALKISSTNSSATASEQNGASGPGSPPLRDLVQRHEQHARESSATPPAQQLTQRPRAKLRDSFVQDDETPVLERAESFRSTTSIQLSPCNAGASPKFSFEKSEKSGGSRVDEESLEVSRKKLSDDSRSSSSSPPPPSSGLKSLIGKHELISSSGDSLLDSSRRGILKKPRDEGVTTSTSSFSRSTVVSQRQVVGPDGTVSLTRDVIRGETVSKPGQEPVTNVSREHFAYETPEPSALSITQLDSEDEEVRRSGSRKSSPSPDRVLIESAQSSKRSSRNFEEDTKFSSSFRRSSAQDDFIQTEKAHSTLASQNGDEVDDRGSRSYSSKVTRDNPNKWSNTVSTKKTDGNATTHTTTTTSKERRASGGVTSESTSVSSKSVTTTKSSSPSRKSPTREVSSKKQTNDKSSTGSSSESKSTSRFTSSSRTSTSRNSSSSSIERRRSSATADDASEEGSSTVTSSLLRTSQRGSVRALQEKFQKAAADANSADTARSNRSYPKAGLIFRSASFRSSSGDGTAPVTPSSPNPPSTPLSELGTNPTLKQSASMEVRVGSPVASPLPSTPSSSETRSFLNDRTAVTDVHDVLTRMRNADIVVESGDSAEDQAARSLLNKFLGASVILQGMEPLVSDRHTSSSTSSASARQTIVSGGAPASTTSAALVSQVERQRLSGAKVTNGSASDPTADLDSIWDEAHLRSLLDVCSDYEGRRKIRARLRTVMAEQKACEGVVAAAQRSATDESRSVDGDTSSASSVHGKSELFKSSTSTDGSSTTHTEVRTKTSHFTSTSSMASNKGGPPKPISPFAKFQQLDRQSSSASAPSSPKTPSTPGAPGSPIFKFTDPKLARSASSVKDNLLYWCQCKTKNYKNIKVENFSSSWNDGLAFCALIHHFIPDAFDYDALVPTQRRKNFELAFRVAEEKADIAPLLDVEDMVVMKRPDWKCVFTYVQSIYRRFKDED</sequence>
<feature type="compositionally biased region" description="Polar residues" evidence="4">
    <location>
        <begin position="478"/>
        <end position="488"/>
    </location>
</feature>
<feature type="compositionally biased region" description="Low complexity" evidence="4">
    <location>
        <begin position="339"/>
        <end position="352"/>
    </location>
</feature>
<feature type="compositionally biased region" description="Basic and acidic residues" evidence="4">
    <location>
        <begin position="299"/>
        <end position="338"/>
    </location>
</feature>
<feature type="compositionally biased region" description="Basic and acidic residues" evidence="4">
    <location>
        <begin position="978"/>
        <end position="1007"/>
    </location>
</feature>
<feature type="compositionally biased region" description="Low complexity" evidence="4">
    <location>
        <begin position="1691"/>
        <end position="1712"/>
    </location>
</feature>
<feature type="compositionally biased region" description="Low complexity" evidence="4">
    <location>
        <begin position="1360"/>
        <end position="1373"/>
    </location>
</feature>
<feature type="compositionally biased region" description="Polar residues" evidence="4">
    <location>
        <begin position="287"/>
        <end position="298"/>
    </location>
</feature>
<comment type="similarity">
    <text evidence="3">Belongs to the smoothelin family.</text>
</comment>
<feature type="compositionally biased region" description="Basic and acidic residues" evidence="4">
    <location>
        <begin position="911"/>
        <end position="921"/>
    </location>
</feature>
<evidence type="ECO:0000256" key="1">
    <source>
        <dbReference type="ARBA" id="ARBA00022553"/>
    </source>
</evidence>
<feature type="compositionally biased region" description="Low complexity" evidence="4">
    <location>
        <begin position="1227"/>
        <end position="1237"/>
    </location>
</feature>
<feature type="compositionally biased region" description="Basic and acidic residues" evidence="4">
    <location>
        <begin position="64"/>
        <end position="75"/>
    </location>
</feature>
<dbReference type="InterPro" id="IPR001715">
    <property type="entry name" value="CH_dom"/>
</dbReference>
<reference evidence="7" key="2">
    <citation type="submission" date="2025-08" db="UniProtKB">
        <authorList>
            <consortium name="RefSeq"/>
        </authorList>
    </citation>
    <scope>IDENTIFICATION</scope>
    <source>
        <tissue evidence="7">Whole organism</tissue>
    </source>
</reference>
<keyword evidence="6" id="KW-1185">Reference proteome</keyword>
<dbReference type="FunFam" id="1.10.418.10:FF:000009">
    <property type="entry name" value="smoothelin isoform X2"/>
    <property type="match status" value="1"/>
</dbReference>
<feature type="compositionally biased region" description="Polar residues" evidence="4">
    <location>
        <begin position="1659"/>
        <end position="1669"/>
    </location>
</feature>
<feature type="region of interest" description="Disordered" evidence="4">
    <location>
        <begin position="627"/>
        <end position="873"/>
    </location>
</feature>
<feature type="compositionally biased region" description="Low complexity" evidence="4">
    <location>
        <begin position="834"/>
        <end position="861"/>
    </location>
</feature>
<dbReference type="SMART" id="SM00033">
    <property type="entry name" value="CH"/>
    <property type="match status" value="1"/>
</dbReference>
<dbReference type="Pfam" id="PF00307">
    <property type="entry name" value="CH"/>
    <property type="match status" value="1"/>
</dbReference>
<feature type="region of interest" description="Disordered" evidence="4">
    <location>
        <begin position="1611"/>
        <end position="1716"/>
    </location>
</feature>
<feature type="compositionally biased region" description="Polar residues" evidence="4">
    <location>
        <begin position="382"/>
        <end position="393"/>
    </location>
</feature>
<feature type="compositionally biased region" description="Low complexity" evidence="4">
    <location>
        <begin position="204"/>
        <end position="216"/>
    </location>
</feature>
<dbReference type="Pfam" id="PF12510">
    <property type="entry name" value="Smoothelin"/>
    <property type="match status" value="2"/>
</dbReference>
<feature type="compositionally biased region" description="Polar residues" evidence="4">
    <location>
        <begin position="121"/>
        <end position="143"/>
    </location>
</feature>
<feature type="region of interest" description="Disordered" evidence="4">
    <location>
        <begin position="252"/>
        <end position="552"/>
    </location>
</feature>
<feature type="compositionally biased region" description="Polar residues" evidence="4">
    <location>
        <begin position="888"/>
        <end position="900"/>
    </location>
</feature>
<dbReference type="Gene3D" id="1.10.418.10">
    <property type="entry name" value="Calponin-like domain"/>
    <property type="match status" value="1"/>
</dbReference>
<dbReference type="RefSeq" id="XP_052122542.1">
    <property type="nucleotide sequence ID" value="XM_052266582.1"/>
</dbReference>
<name>A0A9C6U2N3_FRAOC</name>
<evidence type="ECO:0000313" key="7">
    <source>
        <dbReference type="RefSeq" id="XP_052122542.1"/>
    </source>
</evidence>
<feature type="region of interest" description="Disordered" evidence="4">
    <location>
        <begin position="888"/>
        <end position="1373"/>
    </location>
</feature>
<dbReference type="PANTHER" id="PTHR11915">
    <property type="entry name" value="SPECTRIN/FILAMIN RELATED CYTOSKELETAL PROTEIN"/>
    <property type="match status" value="1"/>
</dbReference>
<feature type="compositionally biased region" description="Polar residues" evidence="4">
    <location>
        <begin position="1414"/>
        <end position="1425"/>
    </location>
</feature>
<dbReference type="InterPro" id="IPR036872">
    <property type="entry name" value="CH_dom_sf"/>
</dbReference>
<evidence type="ECO:0000256" key="4">
    <source>
        <dbReference type="SAM" id="MobiDB-lite"/>
    </source>
</evidence>
<feature type="compositionally biased region" description="Polar residues" evidence="4">
    <location>
        <begin position="958"/>
        <end position="968"/>
    </location>
</feature>
<evidence type="ECO:0000313" key="6">
    <source>
        <dbReference type="Proteomes" id="UP000504606"/>
    </source>
</evidence>
<feature type="compositionally biased region" description="Low complexity" evidence="4">
    <location>
        <begin position="513"/>
        <end position="529"/>
    </location>
</feature>
<feature type="compositionally biased region" description="Low complexity" evidence="4">
    <location>
        <begin position="1286"/>
        <end position="1316"/>
    </location>
</feature>
<keyword evidence="2" id="KW-0175">Coiled coil</keyword>
<feature type="compositionally biased region" description="Basic and acidic residues" evidence="4">
    <location>
        <begin position="739"/>
        <end position="748"/>
    </location>
</feature>
<feature type="compositionally biased region" description="Low complexity" evidence="4">
    <location>
        <begin position="1244"/>
        <end position="1270"/>
    </location>
</feature>
<evidence type="ECO:0000256" key="2">
    <source>
        <dbReference type="ARBA" id="ARBA00023054"/>
    </source>
</evidence>
<feature type="compositionally biased region" description="Polar residues" evidence="4">
    <location>
        <begin position="403"/>
        <end position="419"/>
    </location>
</feature>
<proteinExistence type="inferred from homology"/>
<dbReference type="GeneID" id="113209240"/>